<protein>
    <submittedName>
        <fullName evidence="2">Uncharacterized protein</fullName>
    </submittedName>
</protein>
<dbReference type="AlphaFoldDB" id="A0A8X6KM70"/>
<gene>
    <name evidence="2" type="ORF">TNCT_287931</name>
</gene>
<comment type="caution">
    <text evidence="2">The sequence shown here is derived from an EMBL/GenBank/DDBJ whole genome shotgun (WGS) entry which is preliminary data.</text>
</comment>
<evidence type="ECO:0000256" key="1">
    <source>
        <dbReference type="SAM" id="MobiDB-lite"/>
    </source>
</evidence>
<dbReference type="EMBL" id="BMAO01031821">
    <property type="protein sequence ID" value="GFQ77871.1"/>
    <property type="molecule type" value="Genomic_DNA"/>
</dbReference>
<evidence type="ECO:0000313" key="2">
    <source>
        <dbReference type="EMBL" id="GFQ77871.1"/>
    </source>
</evidence>
<reference evidence="2" key="1">
    <citation type="submission" date="2020-07" db="EMBL/GenBank/DDBJ databases">
        <title>Multicomponent nature underlies the extraordinary mechanical properties of spider dragline silk.</title>
        <authorList>
            <person name="Kono N."/>
            <person name="Nakamura H."/>
            <person name="Mori M."/>
            <person name="Yoshida Y."/>
            <person name="Ohtoshi R."/>
            <person name="Malay A.D."/>
            <person name="Moran D.A.P."/>
            <person name="Tomita M."/>
            <person name="Numata K."/>
            <person name="Arakawa K."/>
        </authorList>
    </citation>
    <scope>NUCLEOTIDE SEQUENCE</scope>
</reference>
<keyword evidence="3" id="KW-1185">Reference proteome</keyword>
<proteinExistence type="predicted"/>
<feature type="region of interest" description="Disordered" evidence="1">
    <location>
        <begin position="1"/>
        <end position="34"/>
    </location>
</feature>
<feature type="compositionally biased region" description="Basic and acidic residues" evidence="1">
    <location>
        <begin position="8"/>
        <end position="18"/>
    </location>
</feature>
<sequence length="34" mass="3702">MSSSSVQDESHLLSEKDAGPQLLCPRIMLSEPSE</sequence>
<name>A0A8X6KM70_TRICU</name>
<evidence type="ECO:0000313" key="3">
    <source>
        <dbReference type="Proteomes" id="UP000887116"/>
    </source>
</evidence>
<feature type="non-terminal residue" evidence="2">
    <location>
        <position position="34"/>
    </location>
</feature>
<dbReference type="Proteomes" id="UP000887116">
    <property type="component" value="Unassembled WGS sequence"/>
</dbReference>
<organism evidence="2 3">
    <name type="scientific">Trichonephila clavata</name>
    <name type="common">Joro spider</name>
    <name type="synonym">Nephila clavata</name>
    <dbReference type="NCBI Taxonomy" id="2740835"/>
    <lineage>
        <taxon>Eukaryota</taxon>
        <taxon>Metazoa</taxon>
        <taxon>Ecdysozoa</taxon>
        <taxon>Arthropoda</taxon>
        <taxon>Chelicerata</taxon>
        <taxon>Arachnida</taxon>
        <taxon>Araneae</taxon>
        <taxon>Araneomorphae</taxon>
        <taxon>Entelegynae</taxon>
        <taxon>Araneoidea</taxon>
        <taxon>Nephilidae</taxon>
        <taxon>Trichonephila</taxon>
    </lineage>
</organism>
<accession>A0A8X6KM70</accession>